<dbReference type="RefSeq" id="WP_069692575.1">
    <property type="nucleotide sequence ID" value="NZ_CP017147.1"/>
</dbReference>
<dbReference type="STRING" id="1526658.BHK69_25635"/>
<evidence type="ECO:0000256" key="2">
    <source>
        <dbReference type="ARBA" id="ARBA00005695"/>
    </source>
</evidence>
<evidence type="ECO:0000256" key="1">
    <source>
        <dbReference type="ARBA" id="ARBA00004418"/>
    </source>
</evidence>
<evidence type="ECO:0000259" key="5">
    <source>
        <dbReference type="Pfam" id="PF00496"/>
    </source>
</evidence>
<name>A0A1D7U7L6_9HYPH</name>
<dbReference type="EMBL" id="CP017147">
    <property type="protein sequence ID" value="AOO83375.1"/>
    <property type="molecule type" value="Genomic_DNA"/>
</dbReference>
<dbReference type="GO" id="GO:0030288">
    <property type="term" value="C:outer membrane-bounded periplasmic space"/>
    <property type="evidence" value="ECO:0007669"/>
    <property type="project" value="UniProtKB-ARBA"/>
</dbReference>
<sequence length="531" mass="57858">MTITRRTAIAAGLSLPFAARGGAAQAQAPSRSETLLLVQEYGPNSLDMQGIGSSQPVNGVALNCYDRLLRFKPVPIPGGGGNTIAMGELEGELAESWQLAPDGMSCTFKLRDATFHSGRKVTAKDVKWSLDRAVSIGGFATTQMNAGSLEKPEQFVVVDDKTLRIDFIRKDKMTLPNLAVTIPFVFDSELAIKNGGDDPWAKDYLKNNIAGSGAYKVESWKPGVETIYVRNDAWTCGKLPSLRRIIARDIASPSTRRALIERGDADISYGLPPKDFKDLADAGKVNVVGVPIPNGVWGCYLNTQVGPFKDVRLRQAVAWVMPYEKMLQASLFGRGVDMSGGPETPKVAWPQAFPYKTDAAKAKALVDAAGGGFSTTLLFDAGNATVAEPMSVLIKEALATIGINVEISKVPGANFRGEIQKKTNPMVLNRFAGWLDYPDYYLFWTMHGNNSIFNIAAYQNPALDKLVDEARFTADKAVYDKSVVEFIKLVNVEVPMVPIAQPTHDVAMQKSIGGYQFQPCREPDFRYLTKG</sequence>
<dbReference type="GO" id="GO:1904680">
    <property type="term" value="F:peptide transmembrane transporter activity"/>
    <property type="evidence" value="ECO:0007669"/>
    <property type="project" value="TreeGrafter"/>
</dbReference>
<dbReference type="Gene3D" id="3.10.105.10">
    <property type="entry name" value="Dipeptide-binding Protein, Domain 3"/>
    <property type="match status" value="1"/>
</dbReference>
<dbReference type="SUPFAM" id="SSF53850">
    <property type="entry name" value="Periplasmic binding protein-like II"/>
    <property type="match status" value="1"/>
</dbReference>
<dbReference type="InterPro" id="IPR030678">
    <property type="entry name" value="Peptide/Ni-bd"/>
</dbReference>
<dbReference type="AlphaFoldDB" id="A0A1D7U7L6"/>
<dbReference type="Gene3D" id="3.90.76.10">
    <property type="entry name" value="Dipeptide-binding Protein, Domain 1"/>
    <property type="match status" value="1"/>
</dbReference>
<dbReference type="GO" id="GO:0015833">
    <property type="term" value="P:peptide transport"/>
    <property type="evidence" value="ECO:0007669"/>
    <property type="project" value="TreeGrafter"/>
</dbReference>
<keyword evidence="3" id="KW-0813">Transport</keyword>
<dbReference type="Gene3D" id="3.40.190.10">
    <property type="entry name" value="Periplasmic binding protein-like II"/>
    <property type="match status" value="1"/>
</dbReference>
<dbReference type="PANTHER" id="PTHR30290:SF10">
    <property type="entry name" value="PERIPLASMIC OLIGOPEPTIDE-BINDING PROTEIN-RELATED"/>
    <property type="match status" value="1"/>
</dbReference>
<dbReference type="Pfam" id="PF00496">
    <property type="entry name" value="SBP_bac_5"/>
    <property type="match status" value="1"/>
</dbReference>
<evidence type="ECO:0000313" key="7">
    <source>
        <dbReference type="Proteomes" id="UP000094969"/>
    </source>
</evidence>
<dbReference type="GO" id="GO:0043190">
    <property type="term" value="C:ATP-binding cassette (ABC) transporter complex"/>
    <property type="evidence" value="ECO:0007669"/>
    <property type="project" value="InterPro"/>
</dbReference>
<comment type="subcellular location">
    <subcellularLocation>
        <location evidence="1">Periplasm</location>
    </subcellularLocation>
</comment>
<protein>
    <submittedName>
        <fullName evidence="6">ABC transporter substrate-binding protein</fullName>
    </submittedName>
</protein>
<dbReference type="CDD" id="cd08512">
    <property type="entry name" value="PBP2_NikA_DppA_OppA_like_7"/>
    <property type="match status" value="1"/>
</dbReference>
<comment type="similarity">
    <text evidence="2">Belongs to the bacterial solute-binding protein 5 family.</text>
</comment>
<dbReference type="PIRSF" id="PIRSF002741">
    <property type="entry name" value="MppA"/>
    <property type="match status" value="1"/>
</dbReference>
<reference evidence="6 7" key="1">
    <citation type="journal article" date="2015" name="Antonie Van Leeuwenhoek">
        <title>Bosea vaviloviae sp. nov., a new species of slow-growing rhizobia isolated from nodules of the relict species Vavilovia formosa (Stev.) Fed.</title>
        <authorList>
            <person name="Safronova V.I."/>
            <person name="Kuznetsova I.G."/>
            <person name="Sazanova A.L."/>
            <person name="Kimeklis A.K."/>
            <person name="Belimov A.A."/>
            <person name="Andronov E.E."/>
            <person name="Pinaev A.G."/>
            <person name="Chizhevskaya E.P."/>
            <person name="Pukhaev A.R."/>
            <person name="Popov K.P."/>
            <person name="Willems A."/>
            <person name="Tikhonovich I.A."/>
        </authorList>
    </citation>
    <scope>NUCLEOTIDE SEQUENCE [LARGE SCALE GENOMIC DNA]</scope>
    <source>
        <strain evidence="6 7">Vaf18</strain>
    </source>
</reference>
<organism evidence="6 7">
    <name type="scientific">Bosea vaviloviae</name>
    <dbReference type="NCBI Taxonomy" id="1526658"/>
    <lineage>
        <taxon>Bacteria</taxon>
        <taxon>Pseudomonadati</taxon>
        <taxon>Pseudomonadota</taxon>
        <taxon>Alphaproteobacteria</taxon>
        <taxon>Hyphomicrobiales</taxon>
        <taxon>Boseaceae</taxon>
        <taxon>Bosea</taxon>
    </lineage>
</organism>
<evidence type="ECO:0000256" key="3">
    <source>
        <dbReference type="ARBA" id="ARBA00022448"/>
    </source>
</evidence>
<evidence type="ECO:0000313" key="6">
    <source>
        <dbReference type="EMBL" id="AOO83375.1"/>
    </source>
</evidence>
<gene>
    <name evidence="6" type="ORF">BHK69_25635</name>
</gene>
<keyword evidence="7" id="KW-1185">Reference proteome</keyword>
<dbReference type="FunFam" id="3.90.76.10:FF:000007">
    <property type="entry name" value="Dipeptide ABC transporter periplasmic dipeptide-binding protein"/>
    <property type="match status" value="1"/>
</dbReference>
<evidence type="ECO:0000256" key="4">
    <source>
        <dbReference type="ARBA" id="ARBA00022729"/>
    </source>
</evidence>
<dbReference type="KEGG" id="bvv:BHK69_25635"/>
<dbReference type="InterPro" id="IPR039424">
    <property type="entry name" value="SBP_5"/>
</dbReference>
<dbReference type="Proteomes" id="UP000094969">
    <property type="component" value="Chromosome"/>
</dbReference>
<feature type="domain" description="Solute-binding protein family 5" evidence="5">
    <location>
        <begin position="88"/>
        <end position="450"/>
    </location>
</feature>
<proteinExistence type="inferred from homology"/>
<keyword evidence="4" id="KW-0732">Signal</keyword>
<dbReference type="PANTHER" id="PTHR30290">
    <property type="entry name" value="PERIPLASMIC BINDING COMPONENT OF ABC TRANSPORTER"/>
    <property type="match status" value="1"/>
</dbReference>
<dbReference type="InterPro" id="IPR000914">
    <property type="entry name" value="SBP_5_dom"/>
</dbReference>
<dbReference type="OrthoDB" id="9803988at2"/>
<accession>A0A1D7U7L6</accession>